<keyword evidence="1" id="KW-0812">Transmembrane</keyword>
<protein>
    <recommendedName>
        <fullName evidence="4">DUF2905 domain-containing protein</fullName>
    </recommendedName>
</protein>
<keyword evidence="1" id="KW-1133">Transmembrane helix</keyword>
<proteinExistence type="predicted"/>
<accession>A0A1F7XUP3</accession>
<reference evidence="2 3" key="1">
    <citation type="journal article" date="2016" name="Nat. Commun.">
        <title>Thousands of microbial genomes shed light on interconnected biogeochemical processes in an aquifer system.</title>
        <authorList>
            <person name="Anantharaman K."/>
            <person name="Brown C.T."/>
            <person name="Hug L.A."/>
            <person name="Sharon I."/>
            <person name="Castelle C.J."/>
            <person name="Probst A.J."/>
            <person name="Thomas B.C."/>
            <person name="Singh A."/>
            <person name="Wilkins M.J."/>
            <person name="Karaoz U."/>
            <person name="Brodie E.L."/>
            <person name="Williams K.H."/>
            <person name="Hubbard S.S."/>
            <person name="Banfield J.F."/>
        </authorList>
    </citation>
    <scope>NUCLEOTIDE SEQUENCE [LARGE SCALE GENOMIC DNA]</scope>
</reference>
<dbReference type="Pfam" id="PF11146">
    <property type="entry name" value="DUF2905"/>
    <property type="match status" value="1"/>
</dbReference>
<comment type="caution">
    <text evidence="2">The sequence shown here is derived from an EMBL/GenBank/DDBJ whole genome shotgun (WGS) entry which is preliminary data.</text>
</comment>
<dbReference type="InterPro" id="IPR021320">
    <property type="entry name" value="DUF2905"/>
</dbReference>
<dbReference type="EMBL" id="MGGB01000032">
    <property type="protein sequence ID" value="OGM18767.1"/>
    <property type="molecule type" value="Genomic_DNA"/>
</dbReference>
<gene>
    <name evidence="2" type="ORF">A2685_00450</name>
</gene>
<organism evidence="2 3">
    <name type="scientific">Candidatus Woesebacteria bacterium RIFCSPHIGHO2_01_FULL_37_10</name>
    <dbReference type="NCBI Taxonomy" id="1802489"/>
    <lineage>
        <taxon>Bacteria</taxon>
        <taxon>Candidatus Woeseibacteriota</taxon>
    </lineage>
</organism>
<dbReference type="AlphaFoldDB" id="A0A1F7XUP3"/>
<evidence type="ECO:0000313" key="2">
    <source>
        <dbReference type="EMBL" id="OGM18767.1"/>
    </source>
</evidence>
<sequence length="67" mass="7628">MNWFRIFFLLLVLTFGGIYALTRGGKTPITLPGDLLIIKANRRIYIPFGSTLLITIILFLILRSLFA</sequence>
<name>A0A1F7XUP3_9BACT</name>
<evidence type="ECO:0000256" key="1">
    <source>
        <dbReference type="SAM" id="Phobius"/>
    </source>
</evidence>
<dbReference type="Proteomes" id="UP000178446">
    <property type="component" value="Unassembled WGS sequence"/>
</dbReference>
<feature type="transmembrane region" description="Helical" evidence="1">
    <location>
        <begin position="44"/>
        <end position="66"/>
    </location>
</feature>
<evidence type="ECO:0008006" key="4">
    <source>
        <dbReference type="Google" id="ProtNLM"/>
    </source>
</evidence>
<evidence type="ECO:0000313" key="3">
    <source>
        <dbReference type="Proteomes" id="UP000178446"/>
    </source>
</evidence>
<keyword evidence="1" id="KW-0472">Membrane</keyword>